<keyword evidence="2" id="KW-1185">Reference proteome</keyword>
<sequence length="77" mass="8407">MGKSFRQSVLLFTVTAFLFSFFPVSISIPFIIFHGIGDKCSGGVNNFTQRLSNLSGSPGFCLEIGNGEADSWLMPLR</sequence>
<organism evidence="1 2">
    <name type="scientific">Cardamine amara subsp. amara</name>
    <dbReference type="NCBI Taxonomy" id="228776"/>
    <lineage>
        <taxon>Eukaryota</taxon>
        <taxon>Viridiplantae</taxon>
        <taxon>Streptophyta</taxon>
        <taxon>Embryophyta</taxon>
        <taxon>Tracheophyta</taxon>
        <taxon>Spermatophyta</taxon>
        <taxon>Magnoliopsida</taxon>
        <taxon>eudicotyledons</taxon>
        <taxon>Gunneridae</taxon>
        <taxon>Pentapetalae</taxon>
        <taxon>rosids</taxon>
        <taxon>malvids</taxon>
        <taxon>Brassicales</taxon>
        <taxon>Brassicaceae</taxon>
        <taxon>Cardamineae</taxon>
        <taxon>Cardamine</taxon>
    </lineage>
</organism>
<dbReference type="AlphaFoldDB" id="A0ABD1A187"/>
<name>A0ABD1A187_CARAN</name>
<reference evidence="1 2" key="1">
    <citation type="submission" date="2024-04" db="EMBL/GenBank/DDBJ databases">
        <title>Genome assembly C_amara_ONT_v2.</title>
        <authorList>
            <person name="Yant L."/>
            <person name="Moore C."/>
            <person name="Slenker M."/>
        </authorList>
    </citation>
    <scope>NUCLEOTIDE SEQUENCE [LARGE SCALE GENOMIC DNA]</scope>
    <source>
        <tissue evidence="1">Leaf</tissue>
    </source>
</reference>
<comment type="caution">
    <text evidence="1">The sequence shown here is derived from an EMBL/GenBank/DDBJ whole genome shotgun (WGS) entry which is preliminary data.</text>
</comment>
<proteinExistence type="predicted"/>
<protein>
    <recommendedName>
        <fullName evidence="3">Palmitoyl-protein thioesterase 1</fullName>
    </recommendedName>
</protein>
<evidence type="ECO:0008006" key="3">
    <source>
        <dbReference type="Google" id="ProtNLM"/>
    </source>
</evidence>
<evidence type="ECO:0000313" key="1">
    <source>
        <dbReference type="EMBL" id="KAL1200602.1"/>
    </source>
</evidence>
<dbReference type="Proteomes" id="UP001558713">
    <property type="component" value="Unassembled WGS sequence"/>
</dbReference>
<dbReference type="EMBL" id="JBANAX010000614">
    <property type="protein sequence ID" value="KAL1200602.1"/>
    <property type="molecule type" value="Genomic_DNA"/>
</dbReference>
<evidence type="ECO:0000313" key="2">
    <source>
        <dbReference type="Proteomes" id="UP001558713"/>
    </source>
</evidence>
<gene>
    <name evidence="1" type="ORF">V5N11_019795</name>
</gene>
<accession>A0ABD1A187</accession>